<keyword evidence="2" id="KW-1133">Transmembrane helix</keyword>
<dbReference type="Proteomes" id="UP000589716">
    <property type="component" value="Unassembled WGS sequence"/>
</dbReference>
<organism evidence="3 4">
    <name type="scientific">Ottowia beijingensis</name>
    <dbReference type="NCBI Taxonomy" id="1207057"/>
    <lineage>
        <taxon>Bacteria</taxon>
        <taxon>Pseudomonadati</taxon>
        <taxon>Pseudomonadota</taxon>
        <taxon>Betaproteobacteria</taxon>
        <taxon>Burkholderiales</taxon>
        <taxon>Comamonadaceae</taxon>
        <taxon>Ottowia</taxon>
    </lineage>
</organism>
<dbReference type="RefSeq" id="WP_180549479.1">
    <property type="nucleotide sequence ID" value="NZ_JACCKX010000001.1"/>
</dbReference>
<evidence type="ECO:0000256" key="2">
    <source>
        <dbReference type="SAM" id="Phobius"/>
    </source>
</evidence>
<feature type="transmembrane region" description="Helical" evidence="2">
    <location>
        <begin position="6"/>
        <end position="24"/>
    </location>
</feature>
<name>A0A853IQ06_9BURK</name>
<evidence type="ECO:0000313" key="3">
    <source>
        <dbReference type="EMBL" id="NZA00955.1"/>
    </source>
</evidence>
<proteinExistence type="predicted"/>
<accession>A0A853IQ06</accession>
<gene>
    <name evidence="3" type="ORF">H0I39_02680</name>
</gene>
<evidence type="ECO:0000313" key="4">
    <source>
        <dbReference type="Proteomes" id="UP000589716"/>
    </source>
</evidence>
<keyword evidence="4" id="KW-1185">Reference proteome</keyword>
<feature type="region of interest" description="Disordered" evidence="1">
    <location>
        <begin position="77"/>
        <end position="96"/>
    </location>
</feature>
<keyword evidence="2" id="KW-0812">Transmembrane</keyword>
<evidence type="ECO:0000256" key="1">
    <source>
        <dbReference type="SAM" id="MobiDB-lite"/>
    </source>
</evidence>
<dbReference type="EMBL" id="JACCKX010000001">
    <property type="protein sequence ID" value="NZA00955.1"/>
    <property type="molecule type" value="Genomic_DNA"/>
</dbReference>
<protein>
    <submittedName>
        <fullName evidence="3">Uncharacterized protein</fullName>
    </submittedName>
</protein>
<keyword evidence="2" id="KW-0472">Membrane</keyword>
<reference evidence="3 4" key="1">
    <citation type="submission" date="2020-07" db="EMBL/GenBank/DDBJ databases">
        <authorList>
            <person name="Maaloum M."/>
        </authorList>
    </citation>
    <scope>NUCLEOTIDE SEQUENCE [LARGE SCALE GENOMIC DNA]</scope>
    <source>
        <strain evidence="3 4">GCS-AN-3</strain>
    </source>
</reference>
<comment type="caution">
    <text evidence="3">The sequence shown here is derived from an EMBL/GenBank/DDBJ whole genome shotgun (WGS) entry which is preliminary data.</text>
</comment>
<sequence length="128" mass="14578">MNSFNRILYLALAVYVAVLLYKGWTSGQVMTRRRPPGKRYGLVDRGEAPRRYWGYMLFYALALMLFGHDDLERLTLSTAGSQSGHQHRPNHAPAHDAWHAAPKRLALMSLSPGSDSESWEYPPTALYR</sequence>
<dbReference type="AlphaFoldDB" id="A0A853IQ06"/>